<organism evidence="4 5">
    <name type="scientific">Perilla frutescens var. hirtella</name>
    <name type="common">Perilla citriodora</name>
    <name type="synonym">Perilla setoyensis</name>
    <dbReference type="NCBI Taxonomy" id="608512"/>
    <lineage>
        <taxon>Eukaryota</taxon>
        <taxon>Viridiplantae</taxon>
        <taxon>Streptophyta</taxon>
        <taxon>Embryophyta</taxon>
        <taxon>Tracheophyta</taxon>
        <taxon>Spermatophyta</taxon>
        <taxon>Magnoliopsida</taxon>
        <taxon>eudicotyledons</taxon>
        <taxon>Gunneridae</taxon>
        <taxon>Pentapetalae</taxon>
        <taxon>asterids</taxon>
        <taxon>lamiids</taxon>
        <taxon>Lamiales</taxon>
        <taxon>Lamiaceae</taxon>
        <taxon>Nepetoideae</taxon>
        <taxon>Elsholtzieae</taxon>
        <taxon>Perilla</taxon>
    </lineage>
</organism>
<feature type="signal peptide" evidence="2">
    <location>
        <begin position="1"/>
        <end position="21"/>
    </location>
</feature>
<comment type="caution">
    <text evidence="4">The sequence shown here is derived from an EMBL/GenBank/DDBJ whole genome shotgun (WGS) entry which is preliminary data.</text>
</comment>
<proteinExistence type="predicted"/>
<dbReference type="Gene3D" id="1.20.140.40">
    <property type="entry name" value="Invertase/pectin methylesterase inhibitor family protein"/>
    <property type="match status" value="1"/>
</dbReference>
<evidence type="ECO:0000256" key="1">
    <source>
        <dbReference type="ARBA" id="ARBA00022729"/>
    </source>
</evidence>
<dbReference type="InterPro" id="IPR051955">
    <property type="entry name" value="PME_Inhibitor"/>
</dbReference>
<evidence type="ECO:0000259" key="3">
    <source>
        <dbReference type="SMART" id="SM00856"/>
    </source>
</evidence>
<dbReference type="PANTHER" id="PTHR31080">
    <property type="entry name" value="PECTINESTERASE INHIBITOR-LIKE"/>
    <property type="match status" value="1"/>
</dbReference>
<dbReference type="NCBIfam" id="TIGR01614">
    <property type="entry name" value="PME_inhib"/>
    <property type="match status" value="1"/>
</dbReference>
<dbReference type="AlphaFoldDB" id="A0AAD4IVZ5"/>
<dbReference type="Pfam" id="PF04043">
    <property type="entry name" value="PMEI"/>
    <property type="match status" value="1"/>
</dbReference>
<dbReference type="PROSITE" id="PS51257">
    <property type="entry name" value="PROKAR_LIPOPROTEIN"/>
    <property type="match status" value="1"/>
</dbReference>
<dbReference type="InterPro" id="IPR006501">
    <property type="entry name" value="Pectinesterase_inhib_dom"/>
</dbReference>
<gene>
    <name evidence="4" type="ORF">C2S53_014064</name>
</gene>
<keyword evidence="5" id="KW-1185">Reference proteome</keyword>
<dbReference type="SMART" id="SM00856">
    <property type="entry name" value="PMEI"/>
    <property type="match status" value="1"/>
</dbReference>
<name>A0AAD4IVZ5_PERFH</name>
<evidence type="ECO:0000313" key="4">
    <source>
        <dbReference type="EMBL" id="KAH6822126.1"/>
    </source>
</evidence>
<sequence>MASLFRLSSLLTLAFLCSCHANLIHDICVKSAFISPSRCVKTLSSDPLSRGADLRTLGQIAIKKTIVAIKNTAKVARSLRNHNNTVAVDSCIETCRISILILKEVAKLMLKDFEERTKGDLPMKLLTVDFEVDTCEDVFEDGSVKGGRPAKLKKAGKITNGLMNVVRIIAEKLCEGERESAH</sequence>
<feature type="chain" id="PRO_5042172036" description="Pectinesterase inhibitor domain-containing protein" evidence="2">
    <location>
        <begin position="22"/>
        <end position="182"/>
    </location>
</feature>
<reference evidence="4 5" key="1">
    <citation type="journal article" date="2021" name="Nat. Commun.">
        <title>Incipient diploidization of the medicinal plant Perilla within 10,000 years.</title>
        <authorList>
            <person name="Zhang Y."/>
            <person name="Shen Q."/>
            <person name="Leng L."/>
            <person name="Zhang D."/>
            <person name="Chen S."/>
            <person name="Shi Y."/>
            <person name="Ning Z."/>
            <person name="Chen S."/>
        </authorList>
    </citation>
    <scope>NUCLEOTIDE SEQUENCE [LARGE SCALE GENOMIC DNA]</scope>
    <source>
        <strain evidence="5">cv. PC099</strain>
    </source>
</reference>
<dbReference type="Proteomes" id="UP001190926">
    <property type="component" value="Unassembled WGS sequence"/>
</dbReference>
<evidence type="ECO:0000313" key="5">
    <source>
        <dbReference type="Proteomes" id="UP001190926"/>
    </source>
</evidence>
<dbReference type="InterPro" id="IPR035513">
    <property type="entry name" value="Invertase/methylesterase_inhib"/>
</dbReference>
<dbReference type="GO" id="GO:0004857">
    <property type="term" value="F:enzyme inhibitor activity"/>
    <property type="evidence" value="ECO:0007669"/>
    <property type="project" value="InterPro"/>
</dbReference>
<dbReference type="EMBL" id="SDAM02001607">
    <property type="protein sequence ID" value="KAH6822126.1"/>
    <property type="molecule type" value="Genomic_DNA"/>
</dbReference>
<protein>
    <recommendedName>
        <fullName evidence="3">Pectinesterase inhibitor domain-containing protein</fullName>
    </recommendedName>
</protein>
<evidence type="ECO:0000256" key="2">
    <source>
        <dbReference type="SAM" id="SignalP"/>
    </source>
</evidence>
<accession>A0AAD4IVZ5</accession>
<dbReference type="PANTHER" id="PTHR31080:SF248">
    <property type="entry name" value="PECTINESTERASE INHIBITOR-LIKE"/>
    <property type="match status" value="1"/>
</dbReference>
<keyword evidence="1 2" id="KW-0732">Signal</keyword>
<feature type="domain" description="Pectinesterase inhibitor" evidence="3">
    <location>
        <begin position="19"/>
        <end position="169"/>
    </location>
</feature>
<dbReference type="SUPFAM" id="SSF101148">
    <property type="entry name" value="Plant invertase/pectin methylesterase inhibitor"/>
    <property type="match status" value="1"/>
</dbReference>